<accession>A0ABR1DKI6</accession>
<feature type="transmembrane region" description="Helical" evidence="7">
    <location>
        <begin position="752"/>
        <end position="771"/>
    </location>
</feature>
<dbReference type="Proteomes" id="UP001303046">
    <property type="component" value="Unassembled WGS sequence"/>
</dbReference>
<feature type="transmembrane region" description="Helical" evidence="7">
    <location>
        <begin position="492"/>
        <end position="511"/>
    </location>
</feature>
<dbReference type="PROSITE" id="PS50156">
    <property type="entry name" value="SSD"/>
    <property type="match status" value="1"/>
</dbReference>
<name>A0ABR1DKI6_NECAM</name>
<evidence type="ECO:0000256" key="4">
    <source>
        <dbReference type="ARBA" id="ARBA00022989"/>
    </source>
</evidence>
<evidence type="ECO:0000256" key="6">
    <source>
        <dbReference type="ARBA" id="ARBA00023180"/>
    </source>
</evidence>
<dbReference type="SUPFAM" id="SSF82866">
    <property type="entry name" value="Multidrug efflux transporter AcrB transmembrane domain"/>
    <property type="match status" value="2"/>
</dbReference>
<feature type="transmembrane region" description="Helical" evidence="7">
    <location>
        <begin position="21"/>
        <end position="42"/>
    </location>
</feature>
<comment type="similarity">
    <text evidence="2">Belongs to the patched family.</text>
</comment>
<dbReference type="Gene3D" id="1.20.1640.10">
    <property type="entry name" value="Multidrug efflux transporter AcrB transmembrane domain"/>
    <property type="match status" value="2"/>
</dbReference>
<comment type="subcellular location">
    <subcellularLocation>
        <location evidence="1">Membrane</location>
        <topology evidence="1">Multi-pass membrane protein</topology>
    </subcellularLocation>
</comment>
<dbReference type="PANTHER" id="PTHR10796">
    <property type="entry name" value="PATCHED-RELATED"/>
    <property type="match status" value="1"/>
</dbReference>
<protein>
    <recommendedName>
        <fullName evidence="8">SSD domain-containing protein</fullName>
    </recommendedName>
</protein>
<evidence type="ECO:0000313" key="10">
    <source>
        <dbReference type="Proteomes" id="UP001303046"/>
    </source>
</evidence>
<evidence type="ECO:0000259" key="8">
    <source>
        <dbReference type="PROSITE" id="PS50156"/>
    </source>
</evidence>
<feature type="transmembrane region" description="Helical" evidence="7">
    <location>
        <begin position="651"/>
        <end position="671"/>
    </location>
</feature>
<evidence type="ECO:0000256" key="5">
    <source>
        <dbReference type="ARBA" id="ARBA00023136"/>
    </source>
</evidence>
<evidence type="ECO:0000256" key="7">
    <source>
        <dbReference type="SAM" id="Phobius"/>
    </source>
</evidence>
<feature type="transmembrane region" description="Helical" evidence="7">
    <location>
        <begin position="350"/>
        <end position="373"/>
    </location>
</feature>
<feature type="transmembrane region" description="Helical" evidence="7">
    <location>
        <begin position="677"/>
        <end position="699"/>
    </location>
</feature>
<sequence>MTTMSLSKTCGRLGTVVGTRPLMFFLASIALFFISVLLLGAIPPEIRLSFDDGYTTSGAPSKRELQTQMEYFGAKGKPWYMALFAEPRDQENGSMTESKEYDEFKSFYKRIKTNIVIRQDGNRSITYMDYCGSTCDVNDQIFKTHALAWFGFQWPETSIFMYKSNVGKYFFLREMKGKDIVKSRLTALYFMAFPNNTQASDDLRHFEAIVSDQVTRHNADMTKVTTITQHGARGMQMEIARGMKFVLGKLIGGVFLAGIVTLICFVILNRIHGRSNGRVLLLSFGAMFLPLMSLISAAAFCSFIGIHTNTISVVAPALTFALGIDGMLILYNSWISSHKTINVKDRMSEVFASCFPSITIVSSAAIGLVVGGLFPIEEYAILSFYMGITIVFVYAYQMCFFPALMLWCSSVDTHSPLTQEQSKPTKLAKRPWYEAFLGQYARCLSNSPWLKIFIVSLFCLGLVLPTYLGSSKVQANVDYRHLLPPDSPSNKGVHFMSDVVWFEFFNVLYFIKKPPRFDDPSSYRRFKNMISEIESLPGNINKSAMMWINDFERHTGMTGNESALNMELFKEFITHEIYKAWNSGVRYRYEGDVPIITQMLYIGAYEGVKTMRDKANLLSQCRRVVANYPEFDVVPFDTDVGMVDVILQISYVAYLIPLSILIGISVVAMVFVGNLTLSSIVVISSILIFLETFFISALIGMTLNPFSAAFLIFVAGASVKYTTHLCYHYHQTLEHDQINDDVQRLTLTFRRMLYPVAMSAIAGSMVFFPMILTNVVIFRWLAVINLFILVAGVTHTVLVTPLILISLPSKLAGTSFFCTQNQKNDHVAMKSLST</sequence>
<feature type="domain" description="SSD" evidence="8">
    <location>
        <begin position="249"/>
        <end position="407"/>
    </location>
</feature>
<dbReference type="InterPro" id="IPR000731">
    <property type="entry name" value="SSD"/>
</dbReference>
<feature type="transmembrane region" description="Helical" evidence="7">
    <location>
        <begin position="777"/>
        <end position="805"/>
    </location>
</feature>
<dbReference type="Pfam" id="PF02460">
    <property type="entry name" value="Patched"/>
    <property type="match status" value="1"/>
</dbReference>
<dbReference type="PANTHER" id="PTHR10796:SF189">
    <property type="entry name" value="SSD DOMAIN-CONTAINING PROTEIN"/>
    <property type="match status" value="1"/>
</dbReference>
<evidence type="ECO:0000313" key="9">
    <source>
        <dbReference type="EMBL" id="KAK6750982.1"/>
    </source>
</evidence>
<comment type="caution">
    <text evidence="9">The sequence shown here is derived from an EMBL/GenBank/DDBJ whole genome shotgun (WGS) entry which is preliminary data.</text>
</comment>
<dbReference type="InterPro" id="IPR003392">
    <property type="entry name" value="PTHD_SSD"/>
</dbReference>
<keyword evidence="3 7" id="KW-0812">Transmembrane</keyword>
<feature type="transmembrane region" description="Helical" evidence="7">
    <location>
        <begin position="449"/>
        <end position="468"/>
    </location>
</feature>
<feature type="transmembrane region" description="Helical" evidence="7">
    <location>
        <begin position="245"/>
        <end position="268"/>
    </location>
</feature>
<proteinExistence type="inferred from homology"/>
<evidence type="ECO:0000256" key="2">
    <source>
        <dbReference type="ARBA" id="ARBA00005585"/>
    </source>
</evidence>
<evidence type="ECO:0000256" key="3">
    <source>
        <dbReference type="ARBA" id="ARBA00022692"/>
    </source>
</evidence>
<evidence type="ECO:0000256" key="1">
    <source>
        <dbReference type="ARBA" id="ARBA00004141"/>
    </source>
</evidence>
<keyword evidence="6" id="KW-0325">Glycoprotein</keyword>
<dbReference type="EMBL" id="JAVFWL010000004">
    <property type="protein sequence ID" value="KAK6750982.1"/>
    <property type="molecule type" value="Genomic_DNA"/>
</dbReference>
<reference evidence="9 10" key="1">
    <citation type="submission" date="2023-08" db="EMBL/GenBank/DDBJ databases">
        <title>A Necator americanus chromosomal reference genome.</title>
        <authorList>
            <person name="Ilik V."/>
            <person name="Petrzelkova K.J."/>
            <person name="Pardy F."/>
            <person name="Fuh T."/>
            <person name="Niatou-Singa F.S."/>
            <person name="Gouil Q."/>
            <person name="Baker L."/>
            <person name="Ritchie M.E."/>
            <person name="Jex A.R."/>
            <person name="Gazzola D."/>
            <person name="Li H."/>
            <person name="Toshio Fujiwara R."/>
            <person name="Zhan B."/>
            <person name="Aroian R.V."/>
            <person name="Pafco B."/>
            <person name="Schwarz E.M."/>
        </authorList>
    </citation>
    <scope>NUCLEOTIDE SEQUENCE [LARGE SCALE GENOMIC DNA]</scope>
    <source>
        <strain evidence="9 10">Aroian</strain>
        <tissue evidence="9">Whole animal</tissue>
    </source>
</reference>
<keyword evidence="4 7" id="KW-1133">Transmembrane helix</keyword>
<keyword evidence="10" id="KW-1185">Reference proteome</keyword>
<dbReference type="InterPro" id="IPR051697">
    <property type="entry name" value="Patched_domain-protein"/>
</dbReference>
<gene>
    <name evidence="9" type="primary">Necator_chrIV.g16057</name>
    <name evidence="9" type="ORF">RB195_002761</name>
</gene>
<keyword evidence="5 7" id="KW-0472">Membrane</keyword>
<organism evidence="9 10">
    <name type="scientific">Necator americanus</name>
    <name type="common">Human hookworm</name>
    <dbReference type="NCBI Taxonomy" id="51031"/>
    <lineage>
        <taxon>Eukaryota</taxon>
        <taxon>Metazoa</taxon>
        <taxon>Ecdysozoa</taxon>
        <taxon>Nematoda</taxon>
        <taxon>Chromadorea</taxon>
        <taxon>Rhabditida</taxon>
        <taxon>Rhabditina</taxon>
        <taxon>Rhabditomorpha</taxon>
        <taxon>Strongyloidea</taxon>
        <taxon>Ancylostomatidae</taxon>
        <taxon>Bunostominae</taxon>
        <taxon>Necator</taxon>
    </lineage>
</organism>
<feature type="transmembrane region" description="Helical" evidence="7">
    <location>
        <begin position="280"/>
        <end position="305"/>
    </location>
</feature>
<feature type="transmembrane region" description="Helical" evidence="7">
    <location>
        <begin position="311"/>
        <end position="330"/>
    </location>
</feature>